<feature type="non-terminal residue" evidence="1">
    <location>
        <position position="1"/>
    </location>
</feature>
<organism evidence="1 2">
    <name type="scientific">Punica granatum</name>
    <name type="common">Pomegranate</name>
    <dbReference type="NCBI Taxonomy" id="22663"/>
    <lineage>
        <taxon>Eukaryota</taxon>
        <taxon>Viridiplantae</taxon>
        <taxon>Streptophyta</taxon>
        <taxon>Embryophyta</taxon>
        <taxon>Tracheophyta</taxon>
        <taxon>Spermatophyta</taxon>
        <taxon>Magnoliopsida</taxon>
        <taxon>eudicotyledons</taxon>
        <taxon>Gunneridae</taxon>
        <taxon>Pentapetalae</taxon>
        <taxon>rosids</taxon>
        <taxon>malvids</taxon>
        <taxon>Myrtales</taxon>
        <taxon>Lythraceae</taxon>
        <taxon>Punica</taxon>
    </lineage>
</organism>
<evidence type="ECO:0000313" key="1">
    <source>
        <dbReference type="EMBL" id="PKI75677.1"/>
    </source>
</evidence>
<evidence type="ECO:0000313" key="2">
    <source>
        <dbReference type="Proteomes" id="UP000233551"/>
    </source>
</evidence>
<dbReference type="Proteomes" id="UP000233551">
    <property type="component" value="Unassembled WGS sequence"/>
</dbReference>
<comment type="caution">
    <text evidence="1">The sequence shown here is derived from an EMBL/GenBank/DDBJ whole genome shotgun (WGS) entry which is preliminary data.</text>
</comment>
<protein>
    <submittedName>
        <fullName evidence="1">Uncharacterized protein</fullName>
    </submittedName>
</protein>
<reference evidence="1 2" key="1">
    <citation type="submission" date="2017-11" db="EMBL/GenBank/DDBJ databases">
        <title>De-novo sequencing of pomegranate (Punica granatum L.) genome.</title>
        <authorList>
            <person name="Akparov Z."/>
            <person name="Amiraslanov A."/>
            <person name="Hajiyeva S."/>
            <person name="Abbasov M."/>
            <person name="Kaur K."/>
            <person name="Hamwieh A."/>
            <person name="Solovyev V."/>
            <person name="Salamov A."/>
            <person name="Braich B."/>
            <person name="Kosarev P."/>
            <person name="Mahmoud A."/>
            <person name="Hajiyev E."/>
            <person name="Babayeva S."/>
            <person name="Izzatullayeva V."/>
            <person name="Mammadov A."/>
            <person name="Mammadov A."/>
            <person name="Sharifova S."/>
            <person name="Ojaghi J."/>
            <person name="Eynullazada K."/>
            <person name="Bayramov B."/>
            <person name="Abdulazimova A."/>
            <person name="Shahmuradov I."/>
        </authorList>
    </citation>
    <scope>NUCLEOTIDE SEQUENCE [LARGE SCALE GENOMIC DNA]</scope>
    <source>
        <strain evidence="2">cv. AG2017</strain>
        <tissue evidence="1">Leaf</tissue>
    </source>
</reference>
<dbReference type="EMBL" id="PGOL01000159">
    <property type="protein sequence ID" value="PKI75677.1"/>
    <property type="molecule type" value="Genomic_DNA"/>
</dbReference>
<keyword evidence="2" id="KW-1185">Reference proteome</keyword>
<gene>
    <name evidence="1" type="ORF">CRG98_003937</name>
</gene>
<proteinExistence type="predicted"/>
<accession>A0A2I0L4Q5</accession>
<sequence length="103" mass="11580">YFEIALKALLDRRRVAGHGLVRHKSTTFTAMKPSLHGLLWPLMHLIRYLLPQAAPLSHNPSLAATKKPPSGNWVWSYPLHFVALLYHEAITKVNRKSGRSSGS</sequence>
<name>A0A2I0L4Q5_PUNGR</name>
<dbReference type="AlphaFoldDB" id="A0A2I0L4Q5"/>